<keyword evidence="5 6" id="KW-0472">Membrane</keyword>
<sequence length="534" mass="59297">MNKKIMSGSFWLSFGSIFSRMLGVLYLIPWLYMIGVDHQSGAQALNNSSYQPYALFISLATAGFPSAVARRIAMYNGQNKFLNAKRFTKLGFWVMLASGVVSGIVLYLIAPIIAKNSPVVSVKAATTSIRVLVPAIVIIPSMSITRGWFQGNQDLKPYGVSQLWEQFIRVIFILVSTYITINVFHKSFVIAVYYSVFGAVVGAIASYIYLGLYYKKQSSQYAAMAAKSLPDDLSGVKKTLLTIVYESIPFVIVGSGITITQLIDQLFFKQVMQNMLHKSAEFTQYIYTLFSANPTKVTTVVVSLAISVAETTLPLLAQSKSAHKNNIGELVVQNLNLLLFALLPAITILSALSYEINGVIFNFDLLGGDYLFWNIIQSLALGMAINGLTLLQALHYSKKAMYYLISGILIKLVLQVPLVYWLQGFGAILATTVAFGLVSFLSIWQICRDFHVKLRNLGLTLGLNIVFFAVMVLASTGLNRIYLPTSKIEALIAGMIFGLIGLVLYLFFVNETGLSQRVFNKKIGYKYFRYKHFE</sequence>
<dbReference type="InterPro" id="IPR050833">
    <property type="entry name" value="Poly_Biosynth_Transport"/>
</dbReference>
<evidence type="ECO:0000313" key="8">
    <source>
        <dbReference type="Proteomes" id="UP000052013"/>
    </source>
</evidence>
<evidence type="ECO:0000256" key="4">
    <source>
        <dbReference type="ARBA" id="ARBA00022989"/>
    </source>
</evidence>
<dbReference type="PANTHER" id="PTHR30250:SF21">
    <property type="entry name" value="LIPID II FLIPPASE MURJ"/>
    <property type="match status" value="1"/>
</dbReference>
<reference evidence="7 8" key="1">
    <citation type="journal article" date="2015" name="Genome Announc.">
        <title>Expanding the biotechnology potential of lactobacilli through comparative genomics of 213 strains and associated genera.</title>
        <authorList>
            <person name="Sun Z."/>
            <person name="Harris H.M."/>
            <person name="McCann A."/>
            <person name="Guo C."/>
            <person name="Argimon S."/>
            <person name="Zhang W."/>
            <person name="Yang X."/>
            <person name="Jeffery I.B."/>
            <person name="Cooney J.C."/>
            <person name="Kagawa T.F."/>
            <person name="Liu W."/>
            <person name="Song Y."/>
            <person name="Salvetti E."/>
            <person name="Wrobel A."/>
            <person name="Rasinkangas P."/>
            <person name="Parkhill J."/>
            <person name="Rea M.C."/>
            <person name="O'Sullivan O."/>
            <person name="Ritari J."/>
            <person name="Douillard F.P."/>
            <person name="Paul Ross R."/>
            <person name="Yang R."/>
            <person name="Briner A.E."/>
            <person name="Felis G.E."/>
            <person name="de Vos W.M."/>
            <person name="Barrangou R."/>
            <person name="Klaenhammer T.R."/>
            <person name="Caufield P.W."/>
            <person name="Cui Y."/>
            <person name="Zhang H."/>
            <person name="O'Toole P.W."/>
        </authorList>
    </citation>
    <scope>NUCLEOTIDE SEQUENCE [LARGE SCALE GENOMIC DNA]</scope>
    <source>
        <strain evidence="7 8">DSM 14421</strain>
    </source>
</reference>
<keyword evidence="2" id="KW-1003">Cell membrane</keyword>
<keyword evidence="4 6" id="KW-1133">Transmembrane helix</keyword>
<feature type="transmembrane region" description="Helical" evidence="6">
    <location>
        <begin position="459"/>
        <end position="478"/>
    </location>
</feature>
<accession>A0A0R1SC79</accession>
<evidence type="ECO:0000256" key="2">
    <source>
        <dbReference type="ARBA" id="ARBA00022475"/>
    </source>
</evidence>
<dbReference type="PATRIC" id="fig|1423739.3.peg.3013"/>
<dbReference type="EMBL" id="AZEY01000041">
    <property type="protein sequence ID" value="KRL66588.1"/>
    <property type="molecule type" value="Genomic_DNA"/>
</dbReference>
<feature type="transmembrane region" description="Helical" evidence="6">
    <location>
        <begin position="12"/>
        <end position="32"/>
    </location>
</feature>
<comment type="subcellular location">
    <subcellularLocation>
        <location evidence="1">Cell membrane</location>
        <topology evidence="1">Multi-pass membrane protein</topology>
    </subcellularLocation>
</comment>
<feature type="transmembrane region" description="Helical" evidence="6">
    <location>
        <begin position="243"/>
        <end position="263"/>
    </location>
</feature>
<keyword evidence="3 6" id="KW-0812">Transmembrane</keyword>
<name>A0A0R1SC79_9LACO</name>
<organism evidence="7 8">
    <name type="scientific">Lentilactobacillus diolivorans DSM 14421</name>
    <dbReference type="NCBI Taxonomy" id="1423739"/>
    <lineage>
        <taxon>Bacteria</taxon>
        <taxon>Bacillati</taxon>
        <taxon>Bacillota</taxon>
        <taxon>Bacilli</taxon>
        <taxon>Lactobacillales</taxon>
        <taxon>Lactobacillaceae</taxon>
        <taxon>Lentilactobacillus</taxon>
    </lineage>
</organism>
<evidence type="ECO:0000256" key="6">
    <source>
        <dbReference type="SAM" id="Phobius"/>
    </source>
</evidence>
<evidence type="ECO:0000256" key="1">
    <source>
        <dbReference type="ARBA" id="ARBA00004651"/>
    </source>
</evidence>
<gene>
    <name evidence="7" type="ORF">FC85_GL002901</name>
</gene>
<dbReference type="GO" id="GO:0005886">
    <property type="term" value="C:plasma membrane"/>
    <property type="evidence" value="ECO:0007669"/>
    <property type="project" value="UniProtKB-SubCell"/>
</dbReference>
<dbReference type="AlphaFoldDB" id="A0A0R1SC79"/>
<dbReference type="PIRSF" id="PIRSF038958">
    <property type="entry name" value="PG_synth_SpoVB"/>
    <property type="match status" value="1"/>
</dbReference>
<feature type="transmembrane region" description="Helical" evidence="6">
    <location>
        <begin position="125"/>
        <end position="145"/>
    </location>
</feature>
<feature type="transmembrane region" description="Helical" evidence="6">
    <location>
        <begin position="337"/>
        <end position="356"/>
    </location>
</feature>
<comment type="caution">
    <text evidence="7">The sequence shown here is derived from an EMBL/GenBank/DDBJ whole genome shotgun (WGS) entry which is preliminary data.</text>
</comment>
<feature type="transmembrane region" description="Helical" evidence="6">
    <location>
        <begin position="428"/>
        <end position="447"/>
    </location>
</feature>
<evidence type="ECO:0000256" key="3">
    <source>
        <dbReference type="ARBA" id="ARBA00022692"/>
    </source>
</evidence>
<protein>
    <submittedName>
        <fullName evidence="7">Polysaccharide biosynthesis protein</fullName>
    </submittedName>
</protein>
<evidence type="ECO:0000256" key="5">
    <source>
        <dbReference type="ARBA" id="ARBA00023136"/>
    </source>
</evidence>
<proteinExistence type="predicted"/>
<feature type="transmembrane region" description="Helical" evidence="6">
    <location>
        <begin position="297"/>
        <end position="316"/>
    </location>
</feature>
<feature type="transmembrane region" description="Helical" evidence="6">
    <location>
        <begin position="90"/>
        <end position="113"/>
    </location>
</feature>
<dbReference type="InterPro" id="IPR002797">
    <property type="entry name" value="Polysacc_synth"/>
</dbReference>
<dbReference type="Pfam" id="PF01943">
    <property type="entry name" value="Polysacc_synt"/>
    <property type="match status" value="1"/>
</dbReference>
<feature type="transmembrane region" description="Helical" evidence="6">
    <location>
        <begin position="191"/>
        <end position="214"/>
    </location>
</feature>
<dbReference type="PANTHER" id="PTHR30250">
    <property type="entry name" value="PST FAMILY PREDICTED COLANIC ACID TRANSPORTER"/>
    <property type="match status" value="1"/>
</dbReference>
<feature type="transmembrane region" description="Helical" evidence="6">
    <location>
        <begin position="371"/>
        <end position="394"/>
    </location>
</feature>
<feature type="transmembrane region" description="Helical" evidence="6">
    <location>
        <begin position="490"/>
        <end position="509"/>
    </location>
</feature>
<dbReference type="InterPro" id="IPR024923">
    <property type="entry name" value="PG_synth_SpoVB"/>
</dbReference>
<dbReference type="CDD" id="cd13124">
    <property type="entry name" value="MATE_SpoVB_like"/>
    <property type="match status" value="1"/>
</dbReference>
<dbReference type="Proteomes" id="UP000052013">
    <property type="component" value="Unassembled WGS sequence"/>
</dbReference>
<dbReference type="STRING" id="1423739.FC85_GL002901"/>
<feature type="transmembrane region" description="Helical" evidence="6">
    <location>
        <begin position="401"/>
        <end position="422"/>
    </location>
</feature>
<feature type="transmembrane region" description="Helical" evidence="6">
    <location>
        <begin position="52"/>
        <end position="69"/>
    </location>
</feature>
<evidence type="ECO:0000313" key="7">
    <source>
        <dbReference type="EMBL" id="KRL66588.1"/>
    </source>
</evidence>
<dbReference type="RefSeq" id="WP_057864455.1">
    <property type="nucleotide sequence ID" value="NZ_AZEY01000041.1"/>
</dbReference>
<feature type="transmembrane region" description="Helical" evidence="6">
    <location>
        <begin position="166"/>
        <end position="185"/>
    </location>
</feature>